<organism evidence="1 2">
    <name type="scientific">Halomonas shengliensis</name>
    <dbReference type="NCBI Taxonomy" id="419597"/>
    <lineage>
        <taxon>Bacteria</taxon>
        <taxon>Pseudomonadati</taxon>
        <taxon>Pseudomonadota</taxon>
        <taxon>Gammaproteobacteria</taxon>
        <taxon>Oceanospirillales</taxon>
        <taxon>Halomonadaceae</taxon>
        <taxon>Halomonas</taxon>
    </lineage>
</organism>
<sequence length="115" mass="12716">MSIITKLYDRLTGVLGRDCQGRPLRRGDRVEPAVPPHKCDELAQGPGEVIGIKPGSANVKGLRPRLMVRNANGVAHGAPECWRRLDDDEKASWRLVAKATGWQPRTVPQRDEVEA</sequence>
<accession>A0A1H0LU98</accession>
<dbReference type="EMBL" id="FNIV01000010">
    <property type="protein sequence ID" value="SDO71715.1"/>
    <property type="molecule type" value="Genomic_DNA"/>
</dbReference>
<protein>
    <submittedName>
        <fullName evidence="1">Uncharacterized protein</fullName>
    </submittedName>
</protein>
<reference evidence="2" key="1">
    <citation type="submission" date="2016-10" db="EMBL/GenBank/DDBJ databases">
        <authorList>
            <person name="Varghese N."/>
            <person name="Submissions S."/>
        </authorList>
    </citation>
    <scope>NUCLEOTIDE SEQUENCE [LARGE SCALE GENOMIC DNA]</scope>
    <source>
        <strain evidence="2">CGMCC 1.6444</strain>
    </source>
</reference>
<name>A0A1H0LU98_9GAMM</name>
<evidence type="ECO:0000313" key="2">
    <source>
        <dbReference type="Proteomes" id="UP000199075"/>
    </source>
</evidence>
<gene>
    <name evidence="1" type="ORF">SAMN04487957_110109</name>
</gene>
<dbReference type="OrthoDB" id="6173664at2"/>
<dbReference type="STRING" id="419597.SAMN04487957_110109"/>
<dbReference type="Proteomes" id="UP000199075">
    <property type="component" value="Unassembled WGS sequence"/>
</dbReference>
<evidence type="ECO:0000313" key="1">
    <source>
        <dbReference type="EMBL" id="SDO71715.1"/>
    </source>
</evidence>
<dbReference type="RefSeq" id="WP_089680331.1">
    <property type="nucleotide sequence ID" value="NZ_FNIV01000010.1"/>
</dbReference>
<dbReference type="AlphaFoldDB" id="A0A1H0LU98"/>
<proteinExistence type="predicted"/>
<keyword evidence="2" id="KW-1185">Reference proteome</keyword>